<gene>
    <name evidence="4" type="ORF">METZ01_LOCUS7509</name>
</gene>
<dbReference type="InterPro" id="IPR036568">
    <property type="entry name" value="GGCT-like_sf"/>
</dbReference>
<evidence type="ECO:0000259" key="3">
    <source>
        <dbReference type="Pfam" id="PF06094"/>
    </source>
</evidence>
<accession>A0A381NJC5</accession>
<dbReference type="CDD" id="cd06661">
    <property type="entry name" value="GGCT_like"/>
    <property type="match status" value="1"/>
</dbReference>
<dbReference type="SUPFAM" id="SSF110857">
    <property type="entry name" value="Gamma-glutamyl cyclotransferase-like"/>
    <property type="match status" value="1"/>
</dbReference>
<dbReference type="GO" id="GO:0003839">
    <property type="term" value="F:gamma-glutamylcyclotransferase activity"/>
    <property type="evidence" value="ECO:0007669"/>
    <property type="project" value="InterPro"/>
</dbReference>
<reference evidence="4" key="1">
    <citation type="submission" date="2018-05" db="EMBL/GenBank/DDBJ databases">
        <authorList>
            <person name="Lanie J.A."/>
            <person name="Ng W.-L."/>
            <person name="Kazmierczak K.M."/>
            <person name="Andrzejewski T.M."/>
            <person name="Davidsen T.M."/>
            <person name="Wayne K.J."/>
            <person name="Tettelin H."/>
            <person name="Glass J.I."/>
            <person name="Rusch D."/>
            <person name="Podicherti R."/>
            <person name="Tsui H.-C.T."/>
            <person name="Winkler M.E."/>
        </authorList>
    </citation>
    <scope>NUCLEOTIDE SEQUENCE</scope>
</reference>
<dbReference type="InterPro" id="IPR009288">
    <property type="entry name" value="AIG2-like_dom"/>
</dbReference>
<keyword evidence="2" id="KW-1133">Transmembrane helix</keyword>
<sequence length="151" mass="17101">VTPAHYFAYGSNMNPARVVDRGIRFTQISAAVLVGYVLSFNKRSREQKGAGHANIVIQLDGCVEGVLYQLESANEIEKMDVFEHVPTNYSRDVVRVKTQADELPAWTYFANPKVVLSGLKPPCWYLAHLLRGRPYLSDRYHEMLESIECVP</sequence>
<feature type="non-terminal residue" evidence="4">
    <location>
        <position position="1"/>
    </location>
</feature>
<dbReference type="InterPro" id="IPR017939">
    <property type="entry name" value="G-Glutamylcylcotransferase"/>
</dbReference>
<dbReference type="Pfam" id="PF06094">
    <property type="entry name" value="GGACT"/>
    <property type="match status" value="1"/>
</dbReference>
<organism evidence="4">
    <name type="scientific">marine metagenome</name>
    <dbReference type="NCBI Taxonomy" id="408172"/>
    <lineage>
        <taxon>unclassified sequences</taxon>
        <taxon>metagenomes</taxon>
        <taxon>ecological metagenomes</taxon>
    </lineage>
</organism>
<dbReference type="AlphaFoldDB" id="A0A381NJC5"/>
<dbReference type="InterPro" id="IPR013024">
    <property type="entry name" value="GGCT-like"/>
</dbReference>
<evidence type="ECO:0000313" key="4">
    <source>
        <dbReference type="EMBL" id="SUZ54655.1"/>
    </source>
</evidence>
<keyword evidence="2" id="KW-0812">Transmembrane</keyword>
<dbReference type="PANTHER" id="PTHR12935:SF0">
    <property type="entry name" value="GAMMA-GLUTAMYLCYCLOTRANSFERASE"/>
    <property type="match status" value="1"/>
</dbReference>
<keyword evidence="2" id="KW-0472">Membrane</keyword>
<feature type="domain" description="Gamma-glutamylcyclotransferase AIG2-like" evidence="3">
    <location>
        <begin position="6"/>
        <end position="112"/>
    </location>
</feature>
<name>A0A381NJC5_9ZZZZ</name>
<feature type="transmembrane region" description="Helical" evidence="2">
    <location>
        <begin position="22"/>
        <end position="40"/>
    </location>
</feature>
<dbReference type="EMBL" id="UINC01000399">
    <property type="protein sequence ID" value="SUZ54655.1"/>
    <property type="molecule type" value="Genomic_DNA"/>
</dbReference>
<dbReference type="PANTHER" id="PTHR12935">
    <property type="entry name" value="GAMMA-GLUTAMYLCYCLOTRANSFERASE"/>
    <property type="match status" value="1"/>
</dbReference>
<protein>
    <recommendedName>
        <fullName evidence="3">Gamma-glutamylcyclotransferase AIG2-like domain-containing protein</fullName>
    </recommendedName>
</protein>
<proteinExistence type="predicted"/>
<evidence type="ECO:0000256" key="1">
    <source>
        <dbReference type="ARBA" id="ARBA00023239"/>
    </source>
</evidence>
<keyword evidence="1" id="KW-0456">Lyase</keyword>
<evidence type="ECO:0000256" key="2">
    <source>
        <dbReference type="SAM" id="Phobius"/>
    </source>
</evidence>
<dbReference type="Gene3D" id="3.10.490.10">
    <property type="entry name" value="Gamma-glutamyl cyclotransferase-like"/>
    <property type="match status" value="1"/>
</dbReference>